<dbReference type="AlphaFoldDB" id="A0A4Z2F5N6"/>
<keyword evidence="3" id="KW-1185">Reference proteome</keyword>
<feature type="compositionally biased region" description="Basic and acidic residues" evidence="1">
    <location>
        <begin position="68"/>
        <end position="83"/>
    </location>
</feature>
<comment type="caution">
    <text evidence="2">The sequence shown here is derived from an EMBL/GenBank/DDBJ whole genome shotgun (WGS) entry which is preliminary data.</text>
</comment>
<evidence type="ECO:0000313" key="2">
    <source>
        <dbReference type="EMBL" id="TNN35812.1"/>
    </source>
</evidence>
<name>A0A4Z2F5N6_9TELE</name>
<protein>
    <submittedName>
        <fullName evidence="2">Uncharacterized protein</fullName>
    </submittedName>
</protein>
<feature type="region of interest" description="Disordered" evidence="1">
    <location>
        <begin position="50"/>
        <end position="83"/>
    </location>
</feature>
<dbReference type="Proteomes" id="UP000314294">
    <property type="component" value="Unassembled WGS sequence"/>
</dbReference>
<sequence length="83" mass="9240">MRTEPENPPDPIRTFSVRHVLSYFMPNVHFETSYPSPPIAMLPCVSTGLVPGSSSDERPVGDSMNIHSGRDKVRMMERRPVGG</sequence>
<dbReference type="EMBL" id="SRLO01001705">
    <property type="protein sequence ID" value="TNN35812.1"/>
    <property type="molecule type" value="Genomic_DNA"/>
</dbReference>
<evidence type="ECO:0000313" key="3">
    <source>
        <dbReference type="Proteomes" id="UP000314294"/>
    </source>
</evidence>
<evidence type="ECO:0000256" key="1">
    <source>
        <dbReference type="SAM" id="MobiDB-lite"/>
    </source>
</evidence>
<organism evidence="2 3">
    <name type="scientific">Liparis tanakae</name>
    <name type="common">Tanaka's snailfish</name>
    <dbReference type="NCBI Taxonomy" id="230148"/>
    <lineage>
        <taxon>Eukaryota</taxon>
        <taxon>Metazoa</taxon>
        <taxon>Chordata</taxon>
        <taxon>Craniata</taxon>
        <taxon>Vertebrata</taxon>
        <taxon>Euteleostomi</taxon>
        <taxon>Actinopterygii</taxon>
        <taxon>Neopterygii</taxon>
        <taxon>Teleostei</taxon>
        <taxon>Neoteleostei</taxon>
        <taxon>Acanthomorphata</taxon>
        <taxon>Eupercaria</taxon>
        <taxon>Perciformes</taxon>
        <taxon>Cottioidei</taxon>
        <taxon>Cottales</taxon>
        <taxon>Liparidae</taxon>
        <taxon>Liparis</taxon>
    </lineage>
</organism>
<proteinExistence type="predicted"/>
<reference evidence="2 3" key="1">
    <citation type="submission" date="2019-03" db="EMBL/GenBank/DDBJ databases">
        <title>First draft genome of Liparis tanakae, snailfish: a comprehensive survey of snailfish specific genes.</title>
        <authorList>
            <person name="Kim W."/>
            <person name="Song I."/>
            <person name="Jeong J.-H."/>
            <person name="Kim D."/>
            <person name="Kim S."/>
            <person name="Ryu S."/>
            <person name="Song J.Y."/>
            <person name="Lee S.K."/>
        </authorList>
    </citation>
    <scope>NUCLEOTIDE SEQUENCE [LARGE SCALE GENOMIC DNA]</scope>
    <source>
        <tissue evidence="2">Muscle</tissue>
    </source>
</reference>
<accession>A0A4Z2F5N6</accession>
<gene>
    <name evidence="2" type="ORF">EYF80_054027</name>
</gene>